<evidence type="ECO:0000313" key="10">
    <source>
        <dbReference type="Proteomes" id="UP001175271"/>
    </source>
</evidence>
<dbReference type="InterPro" id="IPR001650">
    <property type="entry name" value="Helicase_C-like"/>
</dbReference>
<feature type="domain" description="Helicase ATP-binding" evidence="7">
    <location>
        <begin position="633"/>
        <end position="817"/>
    </location>
</feature>
<dbReference type="AlphaFoldDB" id="A0AA39HN76"/>
<evidence type="ECO:0000256" key="4">
    <source>
        <dbReference type="ARBA" id="ARBA00022806"/>
    </source>
</evidence>
<feature type="region of interest" description="Disordered" evidence="6">
    <location>
        <begin position="499"/>
        <end position="528"/>
    </location>
</feature>
<evidence type="ECO:0000259" key="7">
    <source>
        <dbReference type="PROSITE" id="PS51192"/>
    </source>
</evidence>
<dbReference type="PROSITE" id="PS51192">
    <property type="entry name" value="HELICASE_ATP_BIND_1"/>
    <property type="match status" value="1"/>
</dbReference>
<dbReference type="Gene3D" id="3.40.50.300">
    <property type="entry name" value="P-loop containing nucleotide triphosphate hydrolases"/>
    <property type="match status" value="2"/>
</dbReference>
<dbReference type="PROSITE" id="PS51194">
    <property type="entry name" value="HELICASE_CTER"/>
    <property type="match status" value="1"/>
</dbReference>
<dbReference type="CDD" id="cd18787">
    <property type="entry name" value="SF2_C_DEAD"/>
    <property type="match status" value="1"/>
</dbReference>
<dbReference type="SMART" id="SM00490">
    <property type="entry name" value="HELICc"/>
    <property type="match status" value="1"/>
</dbReference>
<dbReference type="Pfam" id="PF00270">
    <property type="entry name" value="DEAD"/>
    <property type="match status" value="1"/>
</dbReference>
<evidence type="ECO:0000256" key="5">
    <source>
        <dbReference type="ARBA" id="ARBA00022840"/>
    </source>
</evidence>
<feature type="compositionally biased region" description="Gly residues" evidence="6">
    <location>
        <begin position="516"/>
        <end position="528"/>
    </location>
</feature>
<dbReference type="SUPFAM" id="SSF52540">
    <property type="entry name" value="P-loop containing nucleoside triphosphate hydrolases"/>
    <property type="match status" value="1"/>
</dbReference>
<keyword evidence="2" id="KW-0547">Nucleotide-binding</keyword>
<reference evidence="9" key="1">
    <citation type="submission" date="2023-06" db="EMBL/GenBank/DDBJ databases">
        <title>Genomic analysis of the entomopathogenic nematode Steinernema hermaphroditum.</title>
        <authorList>
            <person name="Schwarz E.M."/>
            <person name="Heppert J.K."/>
            <person name="Baniya A."/>
            <person name="Schwartz H.T."/>
            <person name="Tan C.-H."/>
            <person name="Antoshechkin I."/>
            <person name="Sternberg P.W."/>
            <person name="Goodrich-Blair H."/>
            <person name="Dillman A.R."/>
        </authorList>
    </citation>
    <scope>NUCLEOTIDE SEQUENCE</scope>
    <source>
        <strain evidence="9">PS9179</strain>
        <tissue evidence="9">Whole animal</tissue>
    </source>
</reference>
<gene>
    <name evidence="9" type="ORF">QR680_004285</name>
</gene>
<organism evidence="9 10">
    <name type="scientific">Steinernema hermaphroditum</name>
    <dbReference type="NCBI Taxonomy" id="289476"/>
    <lineage>
        <taxon>Eukaryota</taxon>
        <taxon>Metazoa</taxon>
        <taxon>Ecdysozoa</taxon>
        <taxon>Nematoda</taxon>
        <taxon>Chromadorea</taxon>
        <taxon>Rhabditida</taxon>
        <taxon>Tylenchina</taxon>
        <taxon>Panagrolaimomorpha</taxon>
        <taxon>Strongyloidoidea</taxon>
        <taxon>Steinernematidae</taxon>
        <taxon>Steinernema</taxon>
    </lineage>
</organism>
<evidence type="ECO:0000256" key="3">
    <source>
        <dbReference type="ARBA" id="ARBA00022801"/>
    </source>
</evidence>
<dbReference type="GO" id="GO:0005524">
    <property type="term" value="F:ATP binding"/>
    <property type="evidence" value="ECO:0007669"/>
    <property type="project" value="UniProtKB-KW"/>
</dbReference>
<dbReference type="GO" id="GO:0016787">
    <property type="term" value="F:hydrolase activity"/>
    <property type="evidence" value="ECO:0007669"/>
    <property type="project" value="UniProtKB-KW"/>
</dbReference>
<name>A0AA39HN76_9BILA</name>
<keyword evidence="4" id="KW-0347">Helicase</keyword>
<dbReference type="GO" id="GO:0003676">
    <property type="term" value="F:nucleic acid binding"/>
    <property type="evidence" value="ECO:0007669"/>
    <property type="project" value="InterPro"/>
</dbReference>
<accession>A0AA39HN76</accession>
<dbReference type="Proteomes" id="UP001175271">
    <property type="component" value="Unassembled WGS sequence"/>
</dbReference>
<proteinExistence type="predicted"/>
<evidence type="ECO:0000256" key="2">
    <source>
        <dbReference type="ARBA" id="ARBA00022741"/>
    </source>
</evidence>
<feature type="region of interest" description="Disordered" evidence="6">
    <location>
        <begin position="1025"/>
        <end position="1044"/>
    </location>
</feature>
<dbReference type="PANTHER" id="PTHR47958">
    <property type="entry name" value="ATP-DEPENDENT RNA HELICASE DBP3"/>
    <property type="match status" value="1"/>
</dbReference>
<feature type="domain" description="Helicase C-terminal" evidence="8">
    <location>
        <begin position="844"/>
        <end position="1006"/>
    </location>
</feature>
<dbReference type="EMBL" id="JAUCMV010000003">
    <property type="protein sequence ID" value="KAK0408997.1"/>
    <property type="molecule type" value="Genomic_DNA"/>
</dbReference>
<evidence type="ECO:0000256" key="1">
    <source>
        <dbReference type="ARBA" id="ARBA00012552"/>
    </source>
</evidence>
<sequence>MSFHSLAQLTNSANSILNRMKTKMIKDSRGPAHQKMLLSGLDNGIRQAWTVSRPSILHQEEVDVAAQAEEASEPAHLLVTTSRRPEVVEEVPPAEVMTTASAPKTTTVVPRASVEDAEVAAEATSQVAVAAATETMEIRVLVPSLVAVAADEVEEEDSTVVLTETAKTATRDRLAGEDSVDLHVEGHSVEVTADLITNPEVDSADGEAVEEVVEASQNHSKVEVVEAEDLVAHSGAETMAESTMTSEVDTVLAEAEVAGEAEAVADTVEMPDLKMATSAVLVAAVVVEVVVVAMEDSVVEMKVVKAASVAVSVAAEAEVADEAEAAADTVAMADRKTATLATVVDLEVEEAAAEDEVAMGEAMMSSTSAVAVEVVAAVAVDSVEATVASEATMAKEVDSPVVDLSAEAVAGAASVEASVALEAITAMEVDSRAAGLSAEVVAEAASAAVLEKTVAKEDSVVEADAVFVGGRGNYGGGDDDNGGFGGFGGGRGGRGGYGGGRGGYGGGDDDGDQPSFGGGRGGGRGGGFSGGFGGGFGGGAGGGFDGDDENRPPPATYIPKVKAIDTLFQEDANNAVYSDVSENDAEVIVTGIEQSKVIVCETWEDCKLPEALHNNVVERCKYARPRKIQAKTIPLIMEGYDVMGHAETGGGKTAAFLLPIMTKIMNMAADELHDPDSRCSPICLIIGPTRELVLQLSEQARKFADQTGVSVAKAYGQYNVRENLREIRSGCQILCATPGRLKHFIRNGEVRLANLKYFVLDEADHLLQNNFWEDIIEIVRTNGFPAKDERQTLLFSATFDDEVKDMSNKILREEYRVMVSNQHTSGAACKRVKQNFMLVPRCEKNNKIYEILEKELAEEKDKSDDPENAHVRRTLVFVEHKRTTDLLAAYLSTKNIMATSINGDRTQDLREKALNDFRANVCHVLVATDVCARGIDIHELEHVINYDLPNESIQYIHRIGRTGRLCEGSATSFVDPDENNPSLLTDIVNVVRGAEQEPPEFLVDLAEGRRPEGLNDCYNSYENGVTEDGDDAAYKSNDAVTEDW</sequence>
<keyword evidence="3" id="KW-0378">Hydrolase</keyword>
<evidence type="ECO:0000313" key="9">
    <source>
        <dbReference type="EMBL" id="KAK0408997.1"/>
    </source>
</evidence>
<dbReference type="EC" id="3.6.4.13" evidence="1"/>
<dbReference type="Pfam" id="PF00271">
    <property type="entry name" value="Helicase_C"/>
    <property type="match status" value="1"/>
</dbReference>
<dbReference type="InterPro" id="IPR014001">
    <property type="entry name" value="Helicase_ATP-bd"/>
</dbReference>
<evidence type="ECO:0000259" key="8">
    <source>
        <dbReference type="PROSITE" id="PS51194"/>
    </source>
</evidence>
<dbReference type="InterPro" id="IPR027417">
    <property type="entry name" value="P-loop_NTPase"/>
</dbReference>
<dbReference type="GO" id="GO:0003724">
    <property type="term" value="F:RNA helicase activity"/>
    <property type="evidence" value="ECO:0007669"/>
    <property type="project" value="UniProtKB-EC"/>
</dbReference>
<dbReference type="InterPro" id="IPR011545">
    <property type="entry name" value="DEAD/DEAH_box_helicase_dom"/>
</dbReference>
<keyword evidence="5" id="KW-0067">ATP-binding</keyword>
<protein>
    <recommendedName>
        <fullName evidence="1">RNA helicase</fullName>
        <ecNumber evidence="1">3.6.4.13</ecNumber>
    </recommendedName>
</protein>
<dbReference type="SMART" id="SM00487">
    <property type="entry name" value="DEXDc"/>
    <property type="match status" value="1"/>
</dbReference>
<comment type="caution">
    <text evidence="9">The sequence shown here is derived from an EMBL/GenBank/DDBJ whole genome shotgun (WGS) entry which is preliminary data.</text>
</comment>
<keyword evidence="10" id="KW-1185">Reference proteome</keyword>
<evidence type="ECO:0000256" key="6">
    <source>
        <dbReference type="SAM" id="MobiDB-lite"/>
    </source>
</evidence>